<evidence type="ECO:0000313" key="1">
    <source>
        <dbReference type="EMBL" id="KAI2390185.1"/>
    </source>
</evidence>
<dbReference type="EMBL" id="JALBCA010000019">
    <property type="protein sequence ID" value="KAI2390185.1"/>
    <property type="molecule type" value="Genomic_DNA"/>
</dbReference>
<accession>A0ACB8V270</accession>
<name>A0ACB8V270_9EURO</name>
<reference evidence="1" key="1">
    <citation type="journal article" date="2022" name="bioRxiv">
        <title>Population genetic analysis of Ophidiomyces ophidiicola, the causative agent of snake fungal disease, indicates recent introductions to the USA.</title>
        <authorList>
            <person name="Ladner J.T."/>
            <person name="Palmer J.M."/>
            <person name="Ettinger C.L."/>
            <person name="Stajich J.E."/>
            <person name="Farrell T.M."/>
            <person name="Glorioso B.M."/>
            <person name="Lawson B."/>
            <person name="Price S.J."/>
            <person name="Stengle A.G."/>
            <person name="Grear D.A."/>
            <person name="Lorch J.M."/>
        </authorList>
    </citation>
    <scope>NUCLEOTIDE SEQUENCE</scope>
    <source>
        <strain evidence="1">NWHC 24266-5</strain>
    </source>
</reference>
<comment type="caution">
    <text evidence="1">The sequence shown here is derived from an EMBL/GenBank/DDBJ whole genome shotgun (WGS) entry which is preliminary data.</text>
</comment>
<proteinExistence type="predicted"/>
<gene>
    <name evidence="1" type="ORF">LOY88_001785</name>
</gene>
<protein>
    <submittedName>
        <fullName evidence="1">Uncharacterized protein</fullName>
    </submittedName>
</protein>
<organism evidence="1">
    <name type="scientific">Ophidiomyces ophidiicola</name>
    <dbReference type="NCBI Taxonomy" id="1387563"/>
    <lineage>
        <taxon>Eukaryota</taxon>
        <taxon>Fungi</taxon>
        <taxon>Dikarya</taxon>
        <taxon>Ascomycota</taxon>
        <taxon>Pezizomycotina</taxon>
        <taxon>Eurotiomycetes</taxon>
        <taxon>Eurotiomycetidae</taxon>
        <taxon>Onygenales</taxon>
        <taxon>Onygenaceae</taxon>
        <taxon>Ophidiomyces</taxon>
    </lineage>
</organism>
<sequence length="78" mass="9031">MFARSAIRANPATSLVTRRGFHATRAQLASPFHYPEGPRSSIPFNPLTKHFFWRYWTFMGLGFFLPFGIAVWQIKKAK</sequence>